<gene>
    <name evidence="2" type="ORF">P879_00372</name>
</gene>
<sequence length="121" mass="13113">MAFSASEHGILNSSLQSELSGLRELFRSHMPYITLTDIRTSWESASSEPVIHMRPISLASSMEATAPRCGLCLVTLPTEQPPAMATNTGKIVALAGRSYHMSCANFWINRVQLGLPALALP</sequence>
<accession>A0A8T0DTV3</accession>
<dbReference type="Proteomes" id="UP000699462">
    <property type="component" value="Unassembled WGS sequence"/>
</dbReference>
<evidence type="ECO:0000259" key="1">
    <source>
        <dbReference type="Pfam" id="PF25999"/>
    </source>
</evidence>
<comment type="caution">
    <text evidence="2">The sequence shown here is derived from an EMBL/GenBank/DDBJ whole genome shotgun (WGS) entry which is preliminary data.</text>
</comment>
<evidence type="ECO:0000313" key="2">
    <source>
        <dbReference type="EMBL" id="KAF8570776.1"/>
    </source>
</evidence>
<keyword evidence="3" id="KW-1185">Reference proteome</keyword>
<feature type="domain" description="Synergin gamma C-terminal" evidence="1">
    <location>
        <begin position="38"/>
        <end position="118"/>
    </location>
</feature>
<dbReference type="Pfam" id="PF25999">
    <property type="entry name" value="SYNRG_C"/>
    <property type="match status" value="1"/>
</dbReference>
<dbReference type="AlphaFoldDB" id="A0A8T0DTV3"/>
<dbReference type="OrthoDB" id="6270527at2759"/>
<organism evidence="2 3">
    <name type="scientific">Paragonimus westermani</name>
    <dbReference type="NCBI Taxonomy" id="34504"/>
    <lineage>
        <taxon>Eukaryota</taxon>
        <taxon>Metazoa</taxon>
        <taxon>Spiralia</taxon>
        <taxon>Lophotrochozoa</taxon>
        <taxon>Platyhelminthes</taxon>
        <taxon>Trematoda</taxon>
        <taxon>Digenea</taxon>
        <taxon>Plagiorchiida</taxon>
        <taxon>Troglotremata</taxon>
        <taxon>Troglotrematidae</taxon>
        <taxon>Paragonimus</taxon>
    </lineage>
</organism>
<name>A0A8T0DTV3_9TREM</name>
<reference evidence="2 3" key="1">
    <citation type="submission" date="2019-07" db="EMBL/GenBank/DDBJ databases">
        <title>Annotation for the trematode Paragonimus westermani.</title>
        <authorList>
            <person name="Choi Y.-J."/>
        </authorList>
    </citation>
    <scope>NUCLEOTIDE SEQUENCE [LARGE SCALE GENOMIC DNA]</scope>
    <source>
        <strain evidence="2">180907_Pwestermani</strain>
    </source>
</reference>
<proteinExistence type="predicted"/>
<protein>
    <recommendedName>
        <fullName evidence="1">Synergin gamma C-terminal domain-containing protein</fullName>
    </recommendedName>
</protein>
<dbReference type="EMBL" id="JTDF01000912">
    <property type="protein sequence ID" value="KAF8570776.1"/>
    <property type="molecule type" value="Genomic_DNA"/>
</dbReference>
<evidence type="ECO:0000313" key="3">
    <source>
        <dbReference type="Proteomes" id="UP000699462"/>
    </source>
</evidence>
<dbReference type="InterPro" id="IPR059024">
    <property type="entry name" value="SYNRG_C"/>
</dbReference>